<proteinExistence type="predicted"/>
<sequence>MNINIKVEPNNKQIIVESSNKCSIKNEIYKLGESINLTDLVKYISDINNYIEINPESFGVFKNESKCEDKEILKITEYIYKVFDAYNKSYQEVCVDKET</sequence>
<name>A0A2S6G0B3_9CLOT</name>
<accession>A0A2S6G0B3</accession>
<organism evidence="1 2">
    <name type="scientific">Clostridium algidicarnis DSM 15099</name>
    <dbReference type="NCBI Taxonomy" id="1121295"/>
    <lineage>
        <taxon>Bacteria</taxon>
        <taxon>Bacillati</taxon>
        <taxon>Bacillota</taxon>
        <taxon>Clostridia</taxon>
        <taxon>Eubacteriales</taxon>
        <taxon>Clostridiaceae</taxon>
        <taxon>Clostridium</taxon>
    </lineage>
</organism>
<dbReference type="RefSeq" id="WP_104409296.1">
    <property type="nucleotide sequence ID" value="NZ_PTIS01000002.1"/>
</dbReference>
<dbReference type="EMBL" id="PTIS01000002">
    <property type="protein sequence ID" value="PPK49302.1"/>
    <property type="molecule type" value="Genomic_DNA"/>
</dbReference>
<protein>
    <submittedName>
        <fullName evidence="1">Uncharacterized protein</fullName>
    </submittedName>
</protein>
<evidence type="ECO:0000313" key="1">
    <source>
        <dbReference type="EMBL" id="PPK49302.1"/>
    </source>
</evidence>
<comment type="caution">
    <text evidence="1">The sequence shown here is derived from an EMBL/GenBank/DDBJ whole genome shotgun (WGS) entry which is preliminary data.</text>
</comment>
<reference evidence="1 2" key="1">
    <citation type="submission" date="2018-02" db="EMBL/GenBank/DDBJ databases">
        <title>Genomic Encyclopedia of Archaeal and Bacterial Type Strains, Phase II (KMG-II): from individual species to whole genera.</title>
        <authorList>
            <person name="Goeker M."/>
        </authorList>
    </citation>
    <scope>NUCLEOTIDE SEQUENCE [LARGE SCALE GENOMIC DNA]</scope>
    <source>
        <strain evidence="1 2">DSM 15099</strain>
    </source>
</reference>
<gene>
    <name evidence="1" type="ORF">BD821_102221</name>
</gene>
<evidence type="ECO:0000313" key="2">
    <source>
        <dbReference type="Proteomes" id="UP000239863"/>
    </source>
</evidence>
<dbReference type="AlphaFoldDB" id="A0A2S6G0B3"/>
<dbReference type="Proteomes" id="UP000239863">
    <property type="component" value="Unassembled WGS sequence"/>
</dbReference>